<feature type="region of interest" description="Disordered" evidence="1">
    <location>
        <begin position="212"/>
        <end position="283"/>
    </location>
</feature>
<feature type="compositionally biased region" description="Basic residues" evidence="1">
    <location>
        <begin position="82"/>
        <end position="94"/>
    </location>
</feature>
<dbReference type="AlphaFoldDB" id="A0A2Z7AA94"/>
<evidence type="ECO:0000313" key="3">
    <source>
        <dbReference type="Proteomes" id="UP000250235"/>
    </source>
</evidence>
<feature type="compositionally biased region" description="Basic and acidic residues" evidence="1">
    <location>
        <begin position="412"/>
        <end position="426"/>
    </location>
</feature>
<reference evidence="2 3" key="1">
    <citation type="journal article" date="2015" name="Proc. Natl. Acad. Sci. U.S.A.">
        <title>The resurrection genome of Boea hygrometrica: A blueprint for survival of dehydration.</title>
        <authorList>
            <person name="Xiao L."/>
            <person name="Yang G."/>
            <person name="Zhang L."/>
            <person name="Yang X."/>
            <person name="Zhao S."/>
            <person name="Ji Z."/>
            <person name="Zhou Q."/>
            <person name="Hu M."/>
            <person name="Wang Y."/>
            <person name="Chen M."/>
            <person name="Xu Y."/>
            <person name="Jin H."/>
            <person name="Xiao X."/>
            <person name="Hu G."/>
            <person name="Bao F."/>
            <person name="Hu Y."/>
            <person name="Wan P."/>
            <person name="Li L."/>
            <person name="Deng X."/>
            <person name="Kuang T."/>
            <person name="Xiang C."/>
            <person name="Zhu J.K."/>
            <person name="Oliver M.J."/>
            <person name="He Y."/>
        </authorList>
    </citation>
    <scope>NUCLEOTIDE SEQUENCE [LARGE SCALE GENOMIC DNA]</scope>
    <source>
        <strain evidence="3">cv. XS01</strain>
    </source>
</reference>
<sequence length="426" mass="46895">MKQSVLVMKHVGMEKMFKSLKDTWLKGFLEASNLVYEDAVIEFFSNAKIIAGTIVSSVGNRKMVLTKDVFTEQLDLDSLSHGGKKKQGGAKRKQRAESSDSDSTISLPLKNLAKKKRTQRPKTQQHSTFDKGDSQPCPIPEVLTGGTEVSGDEQVDDGPGGHKRMDSDQDVQRGGDDRYEENLEYDTQMDHGDWVNNGDRIEMEESTFQSAQDPYINNHGPDPTSEDNNADHQGPNPSHLQMVAFKADSEEDTRLSFLDSSESSHTGSQRMIISSTSNSPHANSKLDEVMDTQTFLKLEFGCHKHIFHANMDTLVGNVTSSQTALETSISHQLAGQQHQLTTDLEMVKLQLAELVEHLKRVGDAQKGEGGKSRPVDGSSRLGGEGSSGGQSTTRGRGPSPRGGRGPIPGSYRRGEDSERFKYSKWL</sequence>
<protein>
    <submittedName>
        <fullName evidence="2">Protein transport protein sec31-like</fullName>
    </submittedName>
</protein>
<keyword evidence="3" id="KW-1185">Reference proteome</keyword>
<dbReference type="EMBL" id="KV017428">
    <property type="protein sequence ID" value="KZV18551.1"/>
    <property type="molecule type" value="Genomic_DNA"/>
</dbReference>
<feature type="compositionally biased region" description="Basic and acidic residues" evidence="1">
    <location>
        <begin position="159"/>
        <end position="175"/>
    </location>
</feature>
<feature type="compositionally biased region" description="Low complexity" evidence="1">
    <location>
        <begin position="389"/>
        <end position="399"/>
    </location>
</feature>
<gene>
    <name evidence="2" type="ORF">F511_34890</name>
</gene>
<accession>A0A2Z7AA94</accession>
<feature type="region of interest" description="Disordered" evidence="1">
    <location>
        <begin position="362"/>
        <end position="426"/>
    </location>
</feature>
<evidence type="ECO:0000256" key="1">
    <source>
        <dbReference type="SAM" id="MobiDB-lite"/>
    </source>
</evidence>
<feature type="compositionally biased region" description="Basic and acidic residues" evidence="1">
    <location>
        <begin position="362"/>
        <end position="374"/>
    </location>
</feature>
<evidence type="ECO:0000313" key="2">
    <source>
        <dbReference type="EMBL" id="KZV18551.1"/>
    </source>
</evidence>
<feature type="region of interest" description="Disordered" evidence="1">
    <location>
        <begin position="79"/>
        <end position="175"/>
    </location>
</feature>
<organism evidence="2 3">
    <name type="scientific">Dorcoceras hygrometricum</name>
    <dbReference type="NCBI Taxonomy" id="472368"/>
    <lineage>
        <taxon>Eukaryota</taxon>
        <taxon>Viridiplantae</taxon>
        <taxon>Streptophyta</taxon>
        <taxon>Embryophyta</taxon>
        <taxon>Tracheophyta</taxon>
        <taxon>Spermatophyta</taxon>
        <taxon>Magnoliopsida</taxon>
        <taxon>eudicotyledons</taxon>
        <taxon>Gunneridae</taxon>
        <taxon>Pentapetalae</taxon>
        <taxon>asterids</taxon>
        <taxon>lamiids</taxon>
        <taxon>Lamiales</taxon>
        <taxon>Gesneriaceae</taxon>
        <taxon>Didymocarpoideae</taxon>
        <taxon>Trichosporeae</taxon>
        <taxon>Loxocarpinae</taxon>
        <taxon>Dorcoceras</taxon>
    </lineage>
</organism>
<proteinExistence type="predicted"/>
<feature type="compositionally biased region" description="Polar residues" evidence="1">
    <location>
        <begin position="258"/>
        <end position="282"/>
    </location>
</feature>
<dbReference type="Proteomes" id="UP000250235">
    <property type="component" value="Unassembled WGS sequence"/>
</dbReference>
<dbReference type="OrthoDB" id="342281at2759"/>
<name>A0A2Z7AA94_9LAMI</name>